<evidence type="ECO:0000256" key="3">
    <source>
        <dbReference type="ARBA" id="ARBA00022643"/>
    </source>
</evidence>
<feature type="binding site" evidence="6">
    <location>
        <begin position="9"/>
        <end position="11"/>
    </location>
    <ligand>
        <name>FMN</name>
        <dbReference type="ChEBI" id="CHEBI:58210"/>
    </ligand>
</feature>
<dbReference type="Proteomes" id="UP000288215">
    <property type="component" value="Unassembled WGS sequence"/>
</dbReference>
<protein>
    <recommendedName>
        <fullName evidence="6">Flavin prenyltransferase UbiX</fullName>
        <ecNumber evidence="6">2.5.1.129</ecNumber>
    </recommendedName>
</protein>
<dbReference type="PANTHER" id="PTHR43374:SF1">
    <property type="entry name" value="FLAVIN PRENYLTRANSFERASE PAD1, MITOCHONDRIAL"/>
    <property type="match status" value="1"/>
</dbReference>
<evidence type="ECO:0000256" key="6">
    <source>
        <dbReference type="HAMAP-Rule" id="MF_01984"/>
    </source>
</evidence>
<evidence type="ECO:0000256" key="1">
    <source>
        <dbReference type="ARBA" id="ARBA00022602"/>
    </source>
</evidence>
<comment type="caution">
    <text evidence="8">The sequence shown here is derived from an EMBL/GenBank/DDBJ whole genome shotgun (WGS) entry which is preliminary data.</text>
</comment>
<sequence length="183" mass="19917">MKVIVGITGASGTIYGYRLLQILKERGVETATIISEYAVKILQMEDAKSVEDLAEFGEVYSNSDLMAPTASGSCRFDAMVIAPCTMKTLAEIANGLSSSLISRTADVALKERRKLILVTRETPLSLVHIKNMLKVTSAGAVVLPASPGFYHKPETIEGLVDYIVGKVLDQLGIEHDLFRRWGT</sequence>
<keyword evidence="4 6" id="KW-0808">Transferase</keyword>
<comment type="caution">
    <text evidence="6">Lacks conserved residue(s) required for the propagation of feature annotation.</text>
</comment>
<dbReference type="InterPro" id="IPR003382">
    <property type="entry name" value="Flavoprotein"/>
</dbReference>
<dbReference type="EC" id="2.5.1.129" evidence="6"/>
<dbReference type="NCBIfam" id="NF004685">
    <property type="entry name" value="PRK06029.1"/>
    <property type="match status" value="1"/>
</dbReference>
<dbReference type="EMBL" id="RXGA01000003">
    <property type="protein sequence ID" value="RWX72998.1"/>
    <property type="molecule type" value="Genomic_DNA"/>
</dbReference>
<evidence type="ECO:0000259" key="7">
    <source>
        <dbReference type="Pfam" id="PF02441"/>
    </source>
</evidence>
<keyword evidence="2 6" id="KW-0285">Flavoprotein</keyword>
<evidence type="ECO:0000256" key="4">
    <source>
        <dbReference type="ARBA" id="ARBA00022679"/>
    </source>
</evidence>
<reference evidence="8 9" key="1">
    <citation type="submission" date="2018-12" db="EMBL/GenBank/DDBJ databases">
        <title>The complete genome of the methanogenic archaea of the candidate phylum Verstraetearchaeota, obtained from the metagenome of underground thermal water.</title>
        <authorList>
            <person name="Kadnikov V.V."/>
            <person name="Mardanov A.V."/>
            <person name="Beletsky A.V."/>
            <person name="Karnachuk O.V."/>
            <person name="Ravin N.V."/>
        </authorList>
    </citation>
    <scope>NUCLEOTIDE SEQUENCE [LARGE SCALE GENOMIC DNA]</scope>
    <source>
        <strain evidence="8">Ch88</strain>
    </source>
</reference>
<dbReference type="PANTHER" id="PTHR43374">
    <property type="entry name" value="FLAVIN PRENYLTRANSFERASE"/>
    <property type="match status" value="1"/>
</dbReference>
<dbReference type="HAMAP" id="MF_01984">
    <property type="entry name" value="ubiX_pad"/>
    <property type="match status" value="1"/>
</dbReference>
<dbReference type="GO" id="GO:0016831">
    <property type="term" value="F:carboxy-lyase activity"/>
    <property type="evidence" value="ECO:0007669"/>
    <property type="project" value="TreeGrafter"/>
</dbReference>
<dbReference type="GO" id="GO:0106141">
    <property type="term" value="F:flavin prenyltransferase activity"/>
    <property type="evidence" value="ECO:0007669"/>
    <property type="project" value="UniProtKB-EC"/>
</dbReference>
<comment type="function">
    <text evidence="6">Flavin prenyltransferase that catalyzes the synthesis of the prenylated FMN cofactor (prenyl-FMN) for 4-hydroxy-3-polyprenylbenzoic acid decarboxylase UbiD. The prenyltransferase is metal-independent and links a dimethylallyl moiety from dimethylallyl monophosphate (DMAP) to the flavin N5 and C6 atoms of FMN.</text>
</comment>
<evidence type="ECO:0000313" key="8">
    <source>
        <dbReference type="EMBL" id="RWX72998.1"/>
    </source>
</evidence>
<comment type="similarity">
    <text evidence="5 6">Belongs to the UbiX/PAD1 family.</text>
</comment>
<proteinExistence type="inferred from homology"/>
<feature type="binding site" evidence="6">
    <location>
        <position position="166"/>
    </location>
    <ligand>
        <name>dimethylallyl phosphate</name>
        <dbReference type="ChEBI" id="CHEBI:88052"/>
    </ligand>
</feature>
<dbReference type="Pfam" id="PF02441">
    <property type="entry name" value="Flavoprotein"/>
    <property type="match status" value="1"/>
</dbReference>
<dbReference type="NCBIfam" id="TIGR00421">
    <property type="entry name" value="ubiX_pad"/>
    <property type="match status" value="1"/>
</dbReference>
<keyword evidence="1 6" id="KW-0637">Prenyltransferase</keyword>
<feature type="binding site" evidence="6">
    <location>
        <position position="120"/>
    </location>
    <ligand>
        <name>FMN</name>
        <dbReference type="ChEBI" id="CHEBI:58210"/>
    </ligand>
</feature>
<dbReference type="InterPro" id="IPR004507">
    <property type="entry name" value="UbiX-like"/>
</dbReference>
<feature type="binding site" evidence="6">
    <location>
        <begin position="85"/>
        <end position="88"/>
    </location>
    <ligand>
        <name>FMN</name>
        <dbReference type="ChEBI" id="CHEBI:58210"/>
    </ligand>
</feature>
<name>A0A444L5X3_METS7</name>
<dbReference type="Gene3D" id="3.40.50.1950">
    <property type="entry name" value="Flavin prenyltransferase-like"/>
    <property type="match status" value="1"/>
</dbReference>
<feature type="binding site" evidence="6">
    <location>
        <position position="150"/>
    </location>
    <ligand>
        <name>dimethylallyl phosphate</name>
        <dbReference type="ChEBI" id="CHEBI:88052"/>
    </ligand>
</feature>
<dbReference type="AlphaFoldDB" id="A0A444L5X3"/>
<dbReference type="InterPro" id="IPR036551">
    <property type="entry name" value="Flavin_trans-like"/>
</dbReference>
<gene>
    <name evidence="6" type="primary">ubiX</name>
    <name evidence="8" type="ORF">Metus_0972</name>
</gene>
<feature type="binding site" evidence="6">
    <location>
        <position position="35"/>
    </location>
    <ligand>
        <name>FMN</name>
        <dbReference type="ChEBI" id="CHEBI:58210"/>
    </ligand>
</feature>
<organism evidence="8 9">
    <name type="scientific">Methanosuratincola subterraneus</name>
    <dbReference type="NCBI Taxonomy" id="2593994"/>
    <lineage>
        <taxon>Archaea</taxon>
        <taxon>Thermoproteota</taxon>
        <taxon>Methanosuratincolia</taxon>
        <taxon>Candidatus Methanomethylicales</taxon>
        <taxon>Candidatus Methanomethylicaceae</taxon>
        <taxon>Candidatus Methanosuratincola (ex Vanwonterghem et al. 2016)</taxon>
    </lineage>
</organism>
<evidence type="ECO:0000313" key="9">
    <source>
        <dbReference type="Proteomes" id="UP000288215"/>
    </source>
</evidence>
<evidence type="ECO:0000256" key="5">
    <source>
        <dbReference type="ARBA" id="ARBA00060793"/>
    </source>
</evidence>
<evidence type="ECO:0000256" key="2">
    <source>
        <dbReference type="ARBA" id="ARBA00022630"/>
    </source>
</evidence>
<feature type="domain" description="Flavoprotein" evidence="7">
    <location>
        <begin position="1"/>
        <end position="171"/>
    </location>
</feature>
<dbReference type="SUPFAM" id="SSF52507">
    <property type="entry name" value="Homo-oligomeric flavin-containing Cys decarboxylases, HFCD"/>
    <property type="match status" value="1"/>
</dbReference>
<accession>A0A444L5X3</accession>
<dbReference type="FunFam" id="3.40.50.1950:FF:000001">
    <property type="entry name" value="Flavin prenyltransferase UbiX"/>
    <property type="match status" value="1"/>
</dbReference>
<keyword evidence="3 6" id="KW-0288">FMN</keyword>
<comment type="catalytic activity">
    <reaction evidence="6">
        <text>dimethylallyl phosphate + FMNH2 = prenylated FMNH2 + phosphate</text>
        <dbReference type="Rhea" id="RHEA:37743"/>
        <dbReference type="ChEBI" id="CHEBI:43474"/>
        <dbReference type="ChEBI" id="CHEBI:57618"/>
        <dbReference type="ChEBI" id="CHEBI:87467"/>
        <dbReference type="ChEBI" id="CHEBI:88052"/>
        <dbReference type="EC" id="2.5.1.129"/>
    </reaction>
</comment>